<feature type="domain" description="Guanine nucleotide-binding protein-like 3 N-terminal" evidence="6">
    <location>
        <begin position="23"/>
        <end position="94"/>
    </location>
</feature>
<evidence type="ECO:0000313" key="7">
    <source>
        <dbReference type="EMBL" id="CAE8638101.1"/>
    </source>
</evidence>
<dbReference type="AlphaFoldDB" id="A0A813HKV9"/>
<dbReference type="Proteomes" id="UP000626109">
    <property type="component" value="Unassembled WGS sequence"/>
</dbReference>
<evidence type="ECO:0000256" key="5">
    <source>
        <dbReference type="SAM" id="MobiDB-lite"/>
    </source>
</evidence>
<dbReference type="EMBL" id="CAJNNW010001391">
    <property type="protein sequence ID" value="CAE8638101.1"/>
    <property type="molecule type" value="Genomic_DNA"/>
</dbReference>
<protein>
    <recommendedName>
        <fullName evidence="6">Guanine nucleotide-binding protein-like 3 N-terminal domain-containing protein</fullName>
    </recommendedName>
</protein>
<accession>A0A813HKV9</accession>
<dbReference type="PANTHER" id="PTHR11089:SF30">
    <property type="entry name" value="GUANINE NUCLEOTIDE-BINDING PROTEIN-LIKE 3 HOMOLOG"/>
    <property type="match status" value="1"/>
</dbReference>
<dbReference type="InterPro" id="IPR027417">
    <property type="entry name" value="P-loop_NTPase"/>
</dbReference>
<sequence length="179" mass="21104">CGKQPLRKMKCKGNNKSKKQKLSLKYNIQKRQREHKRRVKKEATKLGMKKRVKKDPGIPNSWPFKAEMLADIERLKEKKEAEIAKKRAEQKTKGVKEKKQMLKESSEAHRDKEVERRKKREEQVEMSQLDSLRRLLLKADVLLQVLDARDPLGCRCLELEVWAKENGKRLVFVLSKCDL</sequence>
<dbReference type="Pfam" id="PF08701">
    <property type="entry name" value="GN3L_Grn1"/>
    <property type="match status" value="1"/>
</dbReference>
<evidence type="ECO:0000256" key="3">
    <source>
        <dbReference type="ARBA" id="ARBA00023134"/>
    </source>
</evidence>
<evidence type="ECO:0000256" key="4">
    <source>
        <dbReference type="ARBA" id="ARBA00023242"/>
    </source>
</evidence>
<dbReference type="PROSITE" id="PS50007">
    <property type="entry name" value="PIPLC_X_DOMAIN"/>
    <property type="match status" value="1"/>
</dbReference>
<dbReference type="InterPro" id="IPR014813">
    <property type="entry name" value="Gnl3_N_dom"/>
</dbReference>
<gene>
    <name evidence="7" type="ORF">PGLA2088_LOCUS1756</name>
</gene>
<evidence type="ECO:0000313" key="8">
    <source>
        <dbReference type="Proteomes" id="UP000626109"/>
    </source>
</evidence>
<comment type="caution">
    <text evidence="7">The sequence shown here is derived from an EMBL/GenBank/DDBJ whole genome shotgun (WGS) entry which is preliminary data.</text>
</comment>
<name>A0A813HKV9_POLGL</name>
<proteinExistence type="predicted"/>
<evidence type="ECO:0000256" key="2">
    <source>
        <dbReference type="ARBA" id="ARBA00022741"/>
    </source>
</evidence>
<feature type="region of interest" description="Disordered" evidence="5">
    <location>
        <begin position="85"/>
        <end position="123"/>
    </location>
</feature>
<evidence type="ECO:0000259" key="6">
    <source>
        <dbReference type="Pfam" id="PF08701"/>
    </source>
</evidence>
<evidence type="ECO:0000256" key="1">
    <source>
        <dbReference type="ARBA" id="ARBA00004123"/>
    </source>
</evidence>
<feature type="non-terminal residue" evidence="7">
    <location>
        <position position="179"/>
    </location>
</feature>
<dbReference type="InterPro" id="IPR050755">
    <property type="entry name" value="TRAFAC_YlqF/YawG_RiboMat"/>
</dbReference>
<comment type="subcellular location">
    <subcellularLocation>
        <location evidence="1">Nucleus</location>
    </subcellularLocation>
</comment>
<dbReference type="SUPFAM" id="SSF52540">
    <property type="entry name" value="P-loop containing nucleoside triphosphate hydrolases"/>
    <property type="match status" value="1"/>
</dbReference>
<feature type="compositionally biased region" description="Basic residues" evidence="5">
    <location>
        <begin position="1"/>
        <end position="40"/>
    </location>
</feature>
<keyword evidence="2" id="KW-0547">Nucleotide-binding</keyword>
<keyword evidence="4" id="KW-0539">Nucleus</keyword>
<keyword evidence="3" id="KW-0342">GTP-binding</keyword>
<feature type="non-terminal residue" evidence="7">
    <location>
        <position position="1"/>
    </location>
</feature>
<dbReference type="GO" id="GO:0005525">
    <property type="term" value="F:GTP binding"/>
    <property type="evidence" value="ECO:0007669"/>
    <property type="project" value="UniProtKB-KW"/>
</dbReference>
<dbReference type="Gene3D" id="3.40.50.300">
    <property type="entry name" value="P-loop containing nucleotide triphosphate hydrolases"/>
    <property type="match status" value="1"/>
</dbReference>
<reference evidence="7" key="1">
    <citation type="submission" date="2021-02" db="EMBL/GenBank/DDBJ databases">
        <authorList>
            <person name="Dougan E. K."/>
            <person name="Rhodes N."/>
            <person name="Thang M."/>
            <person name="Chan C."/>
        </authorList>
    </citation>
    <scope>NUCLEOTIDE SEQUENCE</scope>
</reference>
<dbReference type="GO" id="GO:0005730">
    <property type="term" value="C:nucleolus"/>
    <property type="evidence" value="ECO:0007669"/>
    <property type="project" value="TreeGrafter"/>
</dbReference>
<feature type="region of interest" description="Disordered" evidence="5">
    <location>
        <begin position="1"/>
        <end position="60"/>
    </location>
</feature>
<organism evidence="7 8">
    <name type="scientific">Polarella glacialis</name>
    <name type="common">Dinoflagellate</name>
    <dbReference type="NCBI Taxonomy" id="89957"/>
    <lineage>
        <taxon>Eukaryota</taxon>
        <taxon>Sar</taxon>
        <taxon>Alveolata</taxon>
        <taxon>Dinophyceae</taxon>
        <taxon>Suessiales</taxon>
        <taxon>Suessiaceae</taxon>
        <taxon>Polarella</taxon>
    </lineage>
</organism>
<dbReference type="PANTHER" id="PTHR11089">
    <property type="entry name" value="GTP-BINDING PROTEIN-RELATED"/>
    <property type="match status" value="1"/>
</dbReference>